<dbReference type="Proteomes" id="UP000031668">
    <property type="component" value="Unassembled WGS sequence"/>
</dbReference>
<reference evidence="1 2" key="1">
    <citation type="journal article" date="2014" name="Genome Biol. Evol.">
        <title>The genome of the myxosporean Thelohanellus kitauei shows adaptations to nutrient acquisition within its fish host.</title>
        <authorList>
            <person name="Yang Y."/>
            <person name="Xiong J."/>
            <person name="Zhou Z."/>
            <person name="Huo F."/>
            <person name="Miao W."/>
            <person name="Ran C."/>
            <person name="Liu Y."/>
            <person name="Zhang J."/>
            <person name="Feng J."/>
            <person name="Wang M."/>
            <person name="Wang M."/>
            <person name="Wang L."/>
            <person name="Yao B."/>
        </authorList>
    </citation>
    <scope>NUCLEOTIDE SEQUENCE [LARGE SCALE GENOMIC DNA]</scope>
    <source>
        <strain evidence="1">Wuqing</strain>
    </source>
</reference>
<dbReference type="AlphaFoldDB" id="A0A0C2JJD4"/>
<evidence type="ECO:0000313" key="1">
    <source>
        <dbReference type="EMBL" id="KII69503.1"/>
    </source>
</evidence>
<dbReference type="EMBL" id="JWZT01002401">
    <property type="protein sequence ID" value="KII69503.1"/>
    <property type="molecule type" value="Genomic_DNA"/>
</dbReference>
<keyword evidence="2" id="KW-1185">Reference proteome</keyword>
<proteinExistence type="predicted"/>
<accession>A0A0C2JJD4</accession>
<name>A0A0C2JJD4_THEKT</name>
<evidence type="ECO:0000313" key="2">
    <source>
        <dbReference type="Proteomes" id="UP000031668"/>
    </source>
</evidence>
<gene>
    <name evidence="1" type="ORF">RF11_15407</name>
</gene>
<comment type="caution">
    <text evidence="1">The sequence shown here is derived from an EMBL/GenBank/DDBJ whole genome shotgun (WGS) entry which is preliminary data.</text>
</comment>
<protein>
    <submittedName>
        <fullName evidence="1">Uncharacterized protein</fullName>
    </submittedName>
</protein>
<organism evidence="1 2">
    <name type="scientific">Thelohanellus kitauei</name>
    <name type="common">Myxosporean</name>
    <dbReference type="NCBI Taxonomy" id="669202"/>
    <lineage>
        <taxon>Eukaryota</taxon>
        <taxon>Metazoa</taxon>
        <taxon>Cnidaria</taxon>
        <taxon>Myxozoa</taxon>
        <taxon>Myxosporea</taxon>
        <taxon>Bivalvulida</taxon>
        <taxon>Platysporina</taxon>
        <taxon>Myxobolidae</taxon>
        <taxon>Thelohanellus</taxon>
    </lineage>
</organism>
<sequence length="582" mass="68599">MGKSEAKLDRPGKTRLCQKTLFDFHSRPNPGTVRKELNKWSDVLFQVEPICRPVFNNLQYDTFFEIVELLEFCDLLRLLFDINVDIDYDNFSKGFLNDLSDTTLGKSHEELYLVCYILIKSVIKLEMEYNRKSKKYFLAYSDKWMEYEEFLSYYTFSEFIRIMIYHWAYKSREYDDMSYRSMIFTPEIFYFSPNDKLKILSKLYTNILDHPTFSEIINNLNETTPHKAGKKRESINKSKTNGVRDVHENRLSNGDNLQTALLKRNEACTRRIPLIMDKDVLVWSLPTLDMVIFDHHNKKQILYYDTSFVDPLENFNKNTDNPSIINKWITMLTEIKDPSENETHENIREFCKKNMCILVEKTFARGANYQSFENRLIMANKSSPFVLEPWVNILRDIVSMFWNQIKNWEEAGNLRSPFNSAYSFHRYVEKLHSWSGLCLAIQIIIVRLTGLRQYTRYMKSYAIYNGQKESDSSSEEEIVTCKKCNENFENVIRTDQDFTCRGCRLVARNEMKGVKKSSDSASSLSPIISTSRNHAAGKRKYEGKSRFEVTSPSMDLSSLTYDENYKRRKIITRKVISSDEDY</sequence>